<gene>
    <name evidence="5" type="ORF">D0Y50_18215</name>
</gene>
<dbReference type="PANTHER" id="PTHR23523:SF2">
    <property type="entry name" value="2-NITROIMIDAZOLE TRANSPORTER"/>
    <property type="match status" value="1"/>
</dbReference>
<dbReference type="Proteomes" id="UP000262073">
    <property type="component" value="Chromosome"/>
</dbReference>
<keyword evidence="6" id="KW-1185">Reference proteome</keyword>
<dbReference type="PANTHER" id="PTHR23523">
    <property type="match status" value="1"/>
</dbReference>
<reference evidence="5 6" key="1">
    <citation type="submission" date="2018-08" db="EMBL/GenBank/DDBJ databases">
        <title>Salinimonas sediminis sp. nov., a piezophilic bacterium isolated from a deep-sea sediment sample from the New Britain Trench.</title>
        <authorList>
            <person name="Cao J."/>
        </authorList>
    </citation>
    <scope>NUCLEOTIDE SEQUENCE [LARGE SCALE GENOMIC DNA]</scope>
    <source>
        <strain evidence="5 6">N102</strain>
    </source>
</reference>
<dbReference type="AlphaFoldDB" id="A0A346NST7"/>
<dbReference type="InterPro" id="IPR052524">
    <property type="entry name" value="MFS_Cyanate_Porter"/>
</dbReference>
<evidence type="ECO:0000256" key="2">
    <source>
        <dbReference type="ARBA" id="ARBA00022989"/>
    </source>
</evidence>
<feature type="transmembrane region" description="Helical" evidence="4">
    <location>
        <begin position="346"/>
        <end position="365"/>
    </location>
</feature>
<feature type="transmembrane region" description="Helical" evidence="4">
    <location>
        <begin position="62"/>
        <end position="79"/>
    </location>
</feature>
<feature type="transmembrane region" description="Helical" evidence="4">
    <location>
        <begin position="193"/>
        <end position="211"/>
    </location>
</feature>
<keyword evidence="3 4" id="KW-0472">Membrane</keyword>
<sequence>MLVATNLRAPFTGVAPLMVAIQQSLGINSSTAGLLITLPLLVFMLVSPLVPAVSRRFGIERTLFLSLVLIAVGILVRSIGGLTGLFAGTLLIGAGIAAGNVMLPSVVKLRFPHHIALLTSSYVLAMGIMAAAWSAIIIPLADGGAQWQFALLTMVALPVLSALLWLNQLKGKAKQAPVAHEQHSAKAIFSHRLTWQICGFFGCNAFLYYSVVSWLPAIVGEAGFSDAQAGTIHGIFQFASALPGLVIVPAMARLNDQRGLSVFMTAVNLLGFAGIMLLPQLAYVWAALLGFAVGANFILALSFIGLRTRNGGQAASLSSAAQTTGYCVAASGPFLLGAMYDWVGQWQLALIVCVIFSVCQALLGLKVGRNIQLPDTTSPVAGN</sequence>
<dbReference type="InterPro" id="IPR036259">
    <property type="entry name" value="MFS_trans_sf"/>
</dbReference>
<evidence type="ECO:0000256" key="4">
    <source>
        <dbReference type="SAM" id="Phobius"/>
    </source>
</evidence>
<evidence type="ECO:0000256" key="3">
    <source>
        <dbReference type="ARBA" id="ARBA00023136"/>
    </source>
</evidence>
<keyword evidence="2 4" id="KW-1133">Transmembrane helix</keyword>
<feature type="transmembrane region" description="Helical" evidence="4">
    <location>
        <begin position="259"/>
        <end position="278"/>
    </location>
</feature>
<protein>
    <submittedName>
        <fullName evidence="5">MFS transporter</fullName>
    </submittedName>
</protein>
<dbReference type="KEGG" id="salm:D0Y50_18215"/>
<dbReference type="SUPFAM" id="SSF103473">
    <property type="entry name" value="MFS general substrate transporter"/>
    <property type="match status" value="1"/>
</dbReference>
<accession>A0A346NST7</accession>
<organism evidence="5 6">
    <name type="scientific">Salinimonas sediminis</name>
    <dbReference type="NCBI Taxonomy" id="2303538"/>
    <lineage>
        <taxon>Bacteria</taxon>
        <taxon>Pseudomonadati</taxon>
        <taxon>Pseudomonadota</taxon>
        <taxon>Gammaproteobacteria</taxon>
        <taxon>Alteromonadales</taxon>
        <taxon>Alteromonadaceae</taxon>
        <taxon>Alteromonas/Salinimonas group</taxon>
        <taxon>Salinimonas</taxon>
    </lineage>
</organism>
<feature type="transmembrane region" description="Helical" evidence="4">
    <location>
        <begin position="115"/>
        <end position="141"/>
    </location>
</feature>
<dbReference type="Gene3D" id="1.20.1250.20">
    <property type="entry name" value="MFS general substrate transporter like domains"/>
    <property type="match status" value="1"/>
</dbReference>
<name>A0A346NST7_9ALTE</name>
<feature type="transmembrane region" description="Helical" evidence="4">
    <location>
        <begin position="147"/>
        <end position="166"/>
    </location>
</feature>
<feature type="transmembrane region" description="Helical" evidence="4">
    <location>
        <begin position="32"/>
        <end position="50"/>
    </location>
</feature>
<evidence type="ECO:0000313" key="6">
    <source>
        <dbReference type="Proteomes" id="UP000262073"/>
    </source>
</evidence>
<feature type="transmembrane region" description="Helical" evidence="4">
    <location>
        <begin position="318"/>
        <end position="340"/>
    </location>
</feature>
<dbReference type="InterPro" id="IPR011701">
    <property type="entry name" value="MFS"/>
</dbReference>
<evidence type="ECO:0000313" key="5">
    <source>
        <dbReference type="EMBL" id="AXR08594.1"/>
    </source>
</evidence>
<dbReference type="GO" id="GO:0022857">
    <property type="term" value="F:transmembrane transporter activity"/>
    <property type="evidence" value="ECO:0007669"/>
    <property type="project" value="InterPro"/>
</dbReference>
<dbReference type="Pfam" id="PF07690">
    <property type="entry name" value="MFS_1"/>
    <property type="match status" value="1"/>
</dbReference>
<keyword evidence="1 4" id="KW-0812">Transmembrane</keyword>
<proteinExistence type="predicted"/>
<feature type="transmembrane region" description="Helical" evidence="4">
    <location>
        <begin position="85"/>
        <end position="103"/>
    </location>
</feature>
<feature type="transmembrane region" description="Helical" evidence="4">
    <location>
        <begin position="231"/>
        <end position="252"/>
    </location>
</feature>
<evidence type="ECO:0000256" key="1">
    <source>
        <dbReference type="ARBA" id="ARBA00022692"/>
    </source>
</evidence>
<feature type="transmembrane region" description="Helical" evidence="4">
    <location>
        <begin position="284"/>
        <end position="306"/>
    </location>
</feature>
<dbReference type="EMBL" id="CP031769">
    <property type="protein sequence ID" value="AXR08594.1"/>
    <property type="molecule type" value="Genomic_DNA"/>
</dbReference>